<gene>
    <name evidence="2" type="ORF">FNF29_05075</name>
</gene>
<reference evidence="2 3" key="1">
    <citation type="submission" date="2019-07" db="EMBL/GenBank/DDBJ databases">
        <title>Genomes of Cafeteria roenbergensis.</title>
        <authorList>
            <person name="Fischer M.G."/>
            <person name="Hackl T."/>
            <person name="Roman M."/>
        </authorList>
    </citation>
    <scope>NUCLEOTIDE SEQUENCE [LARGE SCALE GENOMIC DNA]</scope>
    <source>
        <strain evidence="2 3">BVI</strain>
    </source>
</reference>
<name>A0A5A8CCV5_CAFRO</name>
<feature type="compositionally biased region" description="Low complexity" evidence="1">
    <location>
        <begin position="48"/>
        <end position="61"/>
    </location>
</feature>
<feature type="compositionally biased region" description="Low complexity" evidence="1">
    <location>
        <begin position="301"/>
        <end position="310"/>
    </location>
</feature>
<organism evidence="2 3">
    <name type="scientific">Cafeteria roenbergensis</name>
    <name type="common">Marine flagellate</name>
    <dbReference type="NCBI Taxonomy" id="33653"/>
    <lineage>
        <taxon>Eukaryota</taxon>
        <taxon>Sar</taxon>
        <taxon>Stramenopiles</taxon>
        <taxon>Bigyra</taxon>
        <taxon>Opalozoa</taxon>
        <taxon>Bicosoecida</taxon>
        <taxon>Cafeteriaceae</taxon>
        <taxon>Cafeteria</taxon>
    </lineage>
</organism>
<feature type="region of interest" description="Disordered" evidence="1">
    <location>
        <begin position="275"/>
        <end position="354"/>
    </location>
</feature>
<evidence type="ECO:0000256" key="1">
    <source>
        <dbReference type="SAM" id="MobiDB-lite"/>
    </source>
</evidence>
<feature type="compositionally biased region" description="Polar residues" evidence="1">
    <location>
        <begin position="277"/>
        <end position="293"/>
    </location>
</feature>
<feature type="compositionally biased region" description="Low complexity" evidence="1">
    <location>
        <begin position="341"/>
        <end position="354"/>
    </location>
</feature>
<dbReference type="EMBL" id="VLTN01000032">
    <property type="protein sequence ID" value="KAA0150738.1"/>
    <property type="molecule type" value="Genomic_DNA"/>
</dbReference>
<feature type="compositionally biased region" description="Acidic residues" evidence="1">
    <location>
        <begin position="331"/>
        <end position="340"/>
    </location>
</feature>
<dbReference type="Proteomes" id="UP000323011">
    <property type="component" value="Unassembled WGS sequence"/>
</dbReference>
<feature type="region of interest" description="Disordered" evidence="1">
    <location>
        <begin position="107"/>
        <end position="262"/>
    </location>
</feature>
<keyword evidence="3" id="KW-1185">Reference proteome</keyword>
<dbReference type="AlphaFoldDB" id="A0A5A8CCV5"/>
<feature type="compositionally biased region" description="Low complexity" evidence="1">
    <location>
        <begin position="207"/>
        <end position="227"/>
    </location>
</feature>
<sequence>MASRRSSIDVMRLAAMSLTSDVGKDLLRSESADSLPSRRSGRGGSGQAASPAKVSASSALSPEDSQGPLRIDSGFLEGLRAAAQAADGEGEGAGGFDAAVGLKVGPAKTRSHAQRATVAANAKAKSTSRSRAGAARHERSATTGGMTSADILFGGSSAWAEESDEHQVAAMDTDLTAEAPPRAADRSDADASPGPGAARDLQPEAPPLAADAAISAPEAQAPKAKAATSSVTVQTGAQEGPAAEAGVRPEPPADAPVVRTGPPTRVLSWAVPMAASEASTPLSSSTGRYSQEPNGAGSRGGASASSPRSGLLNRQAPQPAAPAVSEADAAPSDDVDEEESSGAASLAEGSDLAV</sequence>
<feature type="compositionally biased region" description="Polar residues" evidence="1">
    <location>
        <begin position="228"/>
        <end position="237"/>
    </location>
</feature>
<accession>A0A5A8CCV5</accession>
<feature type="compositionally biased region" description="Low complexity" evidence="1">
    <location>
        <begin position="321"/>
        <end position="330"/>
    </location>
</feature>
<proteinExistence type="predicted"/>
<evidence type="ECO:0000313" key="2">
    <source>
        <dbReference type="EMBL" id="KAA0150738.1"/>
    </source>
</evidence>
<feature type="region of interest" description="Disordered" evidence="1">
    <location>
        <begin position="25"/>
        <end position="72"/>
    </location>
</feature>
<protein>
    <submittedName>
        <fullName evidence="2">Uncharacterized protein</fullName>
    </submittedName>
</protein>
<comment type="caution">
    <text evidence="2">The sequence shown here is derived from an EMBL/GenBank/DDBJ whole genome shotgun (WGS) entry which is preliminary data.</text>
</comment>
<evidence type="ECO:0000313" key="3">
    <source>
        <dbReference type="Proteomes" id="UP000323011"/>
    </source>
</evidence>